<evidence type="ECO:0000313" key="1">
    <source>
        <dbReference type="EMBL" id="KAG5509504.1"/>
    </source>
</evidence>
<sequence length="373" mass="40608">MRLALATALYADATRLYRQGDLHHARDAAEEGLLSLSPGAHSGVTANHHLHGSVEPEKNTDRLSVGCEGLQAQQRRRHHLFGNILLLLSSIYMAVQDYIEAERLLVTCDGYWKERLAGTPTKASPAGTSGDAEGARCGDLDEGLAGVAYNRAVLLLERLQCTPSLSPRRGDSSPWVAPLVDVCGVDARETHSSTSSSTVATSPGTPEAVHARAMAFLLEAQGHLAHTLGPPRRLLADVLHTLGVCHYEAADYIAALEAWQRSIAIRVHLHAQRLRTDHVTLQRDEGGGAGTEELKLALTMEHVAHVYQLLDGRSLHALKLLDTVAQTRRQYLGPTHPLYVRTLAHQGVLAAELGHTRLACALFDPVQRHLQRH</sequence>
<dbReference type="Proteomes" id="UP000674318">
    <property type="component" value="Chromosome 13"/>
</dbReference>
<dbReference type="AlphaFoldDB" id="A0A836ICF2"/>
<dbReference type="OrthoDB" id="5986190at2759"/>
<dbReference type="RefSeq" id="XP_067758656.1">
    <property type="nucleotide sequence ID" value="XM_067902159.1"/>
</dbReference>
<dbReference type="Gene3D" id="1.25.40.10">
    <property type="entry name" value="Tetratricopeptide repeat domain"/>
    <property type="match status" value="1"/>
</dbReference>
<name>A0A836ICF2_9TRYP</name>
<dbReference type="GeneID" id="94292236"/>
<dbReference type="InterPro" id="IPR011990">
    <property type="entry name" value="TPR-like_helical_dom_sf"/>
</dbReference>
<dbReference type="EMBL" id="JAFJZO010000013">
    <property type="protein sequence ID" value="KAG5509504.1"/>
    <property type="molecule type" value="Genomic_DNA"/>
</dbReference>
<dbReference type="KEGG" id="phet:94292236"/>
<organism evidence="1 2">
    <name type="scientific">Porcisia hertigi</name>
    <dbReference type="NCBI Taxonomy" id="2761500"/>
    <lineage>
        <taxon>Eukaryota</taxon>
        <taxon>Discoba</taxon>
        <taxon>Euglenozoa</taxon>
        <taxon>Kinetoplastea</taxon>
        <taxon>Metakinetoplastina</taxon>
        <taxon>Trypanosomatida</taxon>
        <taxon>Trypanosomatidae</taxon>
        <taxon>Leishmaniinae</taxon>
        <taxon>Porcisia</taxon>
    </lineage>
</organism>
<gene>
    <name evidence="1" type="ORF">JKF63_06209</name>
</gene>
<accession>A0A836ICF2</accession>
<evidence type="ECO:0000313" key="2">
    <source>
        <dbReference type="Proteomes" id="UP000674318"/>
    </source>
</evidence>
<proteinExistence type="predicted"/>
<protein>
    <submittedName>
        <fullName evidence="1">Uncharacterized protein</fullName>
    </submittedName>
</protein>
<keyword evidence="2" id="KW-1185">Reference proteome</keyword>
<dbReference type="SUPFAM" id="SSF48452">
    <property type="entry name" value="TPR-like"/>
    <property type="match status" value="1"/>
</dbReference>
<reference evidence="1 2" key="1">
    <citation type="submission" date="2021-02" db="EMBL/GenBank/DDBJ databases">
        <title>Porcisia hertigi Genome sequencing and assembly.</title>
        <authorList>
            <person name="Almutairi H."/>
            <person name="Gatherer D."/>
        </authorList>
    </citation>
    <scope>NUCLEOTIDE SEQUENCE [LARGE SCALE GENOMIC DNA]</scope>
    <source>
        <strain evidence="1 2">C119</strain>
    </source>
</reference>
<comment type="caution">
    <text evidence="1">The sequence shown here is derived from an EMBL/GenBank/DDBJ whole genome shotgun (WGS) entry which is preliminary data.</text>
</comment>